<feature type="region of interest" description="Disordered" evidence="1">
    <location>
        <begin position="1"/>
        <end position="24"/>
    </location>
</feature>
<evidence type="ECO:0000313" key="3">
    <source>
        <dbReference type="EMBL" id="CAL6023696.1"/>
    </source>
</evidence>
<feature type="compositionally biased region" description="Basic and acidic residues" evidence="1">
    <location>
        <begin position="103"/>
        <end position="119"/>
    </location>
</feature>
<name>A0AA86UKB2_9EUKA</name>
<dbReference type="EMBL" id="CAXDID020000094">
    <property type="protein sequence ID" value="CAL6023696.1"/>
    <property type="molecule type" value="Genomic_DNA"/>
</dbReference>
<keyword evidence="4" id="KW-1185">Reference proteome</keyword>
<feature type="region of interest" description="Disordered" evidence="1">
    <location>
        <begin position="100"/>
        <end position="119"/>
    </location>
</feature>
<protein>
    <submittedName>
        <fullName evidence="3">Hypothetical_protein</fullName>
    </submittedName>
</protein>
<dbReference type="Proteomes" id="UP001642409">
    <property type="component" value="Unassembled WGS sequence"/>
</dbReference>
<proteinExistence type="predicted"/>
<evidence type="ECO:0000313" key="2">
    <source>
        <dbReference type="EMBL" id="CAI9954507.1"/>
    </source>
</evidence>
<accession>A0AA86UKB2</accession>
<sequence>MAERQNRRPQVKDDAKLEQQKKDRRELTNKLVAELKELGSEFSFNDVSNTFYTNKFNYEATLKEMSAPGFIPWTRVDNRKPVARDNHRSGKVMLFFGSQEAAPEVKKAEPKKEEPKVVEPVKVEPVAEKPVEKVEKKQQPPKEKKPKQEKPKKEEVAKAAPVEAVDEDLFVDEPMKVEAKPAVVAPVAAPVAVAQPVAQPMMVPMQMVQQPMQMPQMQYYPQMMPGQIMMGADGKYYQVCFQPMQMPVQPVQQFMQYVPVQQAWQPAK</sequence>
<gene>
    <name evidence="3" type="ORF">HINF_LOCUS29257</name>
    <name evidence="2" type="ORF">HINF_LOCUS42152</name>
</gene>
<evidence type="ECO:0000256" key="1">
    <source>
        <dbReference type="SAM" id="MobiDB-lite"/>
    </source>
</evidence>
<organism evidence="2">
    <name type="scientific">Hexamita inflata</name>
    <dbReference type="NCBI Taxonomy" id="28002"/>
    <lineage>
        <taxon>Eukaryota</taxon>
        <taxon>Metamonada</taxon>
        <taxon>Diplomonadida</taxon>
        <taxon>Hexamitidae</taxon>
        <taxon>Hexamitinae</taxon>
        <taxon>Hexamita</taxon>
    </lineage>
</organism>
<comment type="caution">
    <text evidence="2">The sequence shown here is derived from an EMBL/GenBank/DDBJ whole genome shotgun (WGS) entry which is preliminary data.</text>
</comment>
<evidence type="ECO:0000313" key="4">
    <source>
        <dbReference type="Proteomes" id="UP001642409"/>
    </source>
</evidence>
<reference evidence="2" key="1">
    <citation type="submission" date="2023-06" db="EMBL/GenBank/DDBJ databases">
        <authorList>
            <person name="Kurt Z."/>
        </authorList>
    </citation>
    <scope>NUCLEOTIDE SEQUENCE</scope>
</reference>
<reference evidence="3 4" key="2">
    <citation type="submission" date="2024-07" db="EMBL/GenBank/DDBJ databases">
        <authorList>
            <person name="Akdeniz Z."/>
        </authorList>
    </citation>
    <scope>NUCLEOTIDE SEQUENCE [LARGE SCALE GENOMIC DNA]</scope>
</reference>
<dbReference type="AlphaFoldDB" id="A0AA86UKB2"/>
<feature type="compositionally biased region" description="Basic and acidic residues" evidence="1">
    <location>
        <begin position="129"/>
        <end position="157"/>
    </location>
</feature>
<feature type="region of interest" description="Disordered" evidence="1">
    <location>
        <begin position="129"/>
        <end position="159"/>
    </location>
</feature>
<dbReference type="EMBL" id="CATOUU010000849">
    <property type="protein sequence ID" value="CAI9954507.1"/>
    <property type="molecule type" value="Genomic_DNA"/>
</dbReference>